<feature type="transmembrane region" description="Helical" evidence="1">
    <location>
        <begin position="231"/>
        <end position="256"/>
    </location>
</feature>
<organism evidence="2 3">
    <name type="scientific">Spirodela intermedia</name>
    <name type="common">Intermediate duckweed</name>
    <dbReference type="NCBI Taxonomy" id="51605"/>
    <lineage>
        <taxon>Eukaryota</taxon>
        <taxon>Viridiplantae</taxon>
        <taxon>Streptophyta</taxon>
        <taxon>Embryophyta</taxon>
        <taxon>Tracheophyta</taxon>
        <taxon>Spermatophyta</taxon>
        <taxon>Magnoliopsida</taxon>
        <taxon>Liliopsida</taxon>
        <taxon>Araceae</taxon>
        <taxon>Lemnoideae</taxon>
        <taxon>Spirodela</taxon>
    </lineage>
</organism>
<evidence type="ECO:0000313" key="2">
    <source>
        <dbReference type="EMBL" id="CAA7389631.1"/>
    </source>
</evidence>
<proteinExistence type="predicted"/>
<dbReference type="OrthoDB" id="664025at2759"/>
<sequence length="258" mass="29294">MKDQRRKDWWNDVKPTQDLVVREKKSRSGGKLAICDIDRKELKYKASKAPFRCNGCKELGFHPCYSCEEPCTFRLHRHCADPQPVLVHDFFKECRFQWVQSGRIPGKQYCDACGKLAKGFFYHCYGCGNDLHPTCANLPRFLSYEGLKLELKKKIPFNCCKCGWMNRKSGKGSWCYVSSCKTVAVHISCMKDMLQDNFLENKRMAMPEVVFTEKKGRSEGNLAKIKKAFKIAVPVVLAAVLGDPVTFAVSVIAGLLST</sequence>
<keyword evidence="3" id="KW-1185">Reference proteome</keyword>
<evidence type="ECO:0000313" key="3">
    <source>
        <dbReference type="Proteomes" id="UP000663760"/>
    </source>
</evidence>
<keyword evidence="1" id="KW-1133">Transmembrane helix</keyword>
<dbReference type="PANTHER" id="PTHR46477">
    <property type="entry name" value="CYSTEINE/HISTIDINE-RICH C1 DOMAIN FAMILY PROTEIN"/>
    <property type="match status" value="1"/>
</dbReference>
<dbReference type="InterPro" id="IPR046349">
    <property type="entry name" value="C1-like_sf"/>
</dbReference>
<keyword evidence="1" id="KW-0472">Membrane</keyword>
<evidence type="ECO:0000256" key="1">
    <source>
        <dbReference type="SAM" id="Phobius"/>
    </source>
</evidence>
<name>A0A7I8K0D4_SPIIN</name>
<protein>
    <submittedName>
        <fullName evidence="2">Uncharacterized protein</fullName>
    </submittedName>
</protein>
<dbReference type="EMBL" id="LR746264">
    <property type="protein sequence ID" value="CAA7389631.1"/>
    <property type="molecule type" value="Genomic_DNA"/>
</dbReference>
<dbReference type="Proteomes" id="UP000663760">
    <property type="component" value="Chromosome 1"/>
</dbReference>
<reference evidence="2" key="1">
    <citation type="submission" date="2020-02" db="EMBL/GenBank/DDBJ databases">
        <authorList>
            <person name="Scholz U."/>
            <person name="Mascher M."/>
            <person name="Fiebig A."/>
        </authorList>
    </citation>
    <scope>NUCLEOTIDE SEQUENCE</scope>
</reference>
<dbReference type="AlphaFoldDB" id="A0A7I8K0D4"/>
<dbReference type="PANTHER" id="PTHR46477:SF15">
    <property type="entry name" value="CYSTEINE_HISTIDINE-RICH C1 DOMAIN PROTEIN"/>
    <property type="match status" value="1"/>
</dbReference>
<dbReference type="SUPFAM" id="SSF57889">
    <property type="entry name" value="Cysteine-rich domain"/>
    <property type="match status" value="1"/>
</dbReference>
<accession>A0A7I8K0D4</accession>
<gene>
    <name evidence="2" type="ORF">SI8410_01001630</name>
</gene>
<keyword evidence="1" id="KW-0812">Transmembrane</keyword>